<dbReference type="OrthoDB" id="1926132at2759"/>
<dbReference type="Proteomes" id="UP000027138">
    <property type="component" value="Unassembled WGS sequence"/>
</dbReference>
<name>A0A067L5N4_JATCU</name>
<feature type="compositionally biased region" description="Polar residues" evidence="1">
    <location>
        <begin position="10"/>
        <end position="22"/>
    </location>
</feature>
<proteinExistence type="predicted"/>
<organism evidence="2 3">
    <name type="scientific">Jatropha curcas</name>
    <name type="common">Barbados nut</name>
    <dbReference type="NCBI Taxonomy" id="180498"/>
    <lineage>
        <taxon>Eukaryota</taxon>
        <taxon>Viridiplantae</taxon>
        <taxon>Streptophyta</taxon>
        <taxon>Embryophyta</taxon>
        <taxon>Tracheophyta</taxon>
        <taxon>Spermatophyta</taxon>
        <taxon>Magnoliopsida</taxon>
        <taxon>eudicotyledons</taxon>
        <taxon>Gunneridae</taxon>
        <taxon>Pentapetalae</taxon>
        <taxon>rosids</taxon>
        <taxon>fabids</taxon>
        <taxon>Malpighiales</taxon>
        <taxon>Euphorbiaceae</taxon>
        <taxon>Crotonoideae</taxon>
        <taxon>Jatropheae</taxon>
        <taxon>Jatropha</taxon>
    </lineage>
</organism>
<dbReference type="InterPro" id="IPR038796">
    <property type="entry name" value="At1g76070-like"/>
</dbReference>
<feature type="region of interest" description="Disordered" evidence="1">
    <location>
        <begin position="139"/>
        <end position="185"/>
    </location>
</feature>
<evidence type="ECO:0000256" key="1">
    <source>
        <dbReference type="SAM" id="MobiDB-lite"/>
    </source>
</evidence>
<feature type="region of interest" description="Disordered" evidence="1">
    <location>
        <begin position="1"/>
        <end position="87"/>
    </location>
</feature>
<dbReference type="EMBL" id="KK914259">
    <property type="protein sequence ID" value="KDP43702.1"/>
    <property type="molecule type" value="Genomic_DNA"/>
</dbReference>
<reference evidence="2 3" key="1">
    <citation type="journal article" date="2014" name="PLoS ONE">
        <title>Global Analysis of Gene Expression Profiles in Physic Nut (Jatropha curcas L.) Seedlings Exposed to Salt Stress.</title>
        <authorList>
            <person name="Zhang L."/>
            <person name="Zhang C."/>
            <person name="Wu P."/>
            <person name="Chen Y."/>
            <person name="Li M."/>
            <person name="Jiang H."/>
            <person name="Wu G."/>
        </authorList>
    </citation>
    <scope>NUCLEOTIDE SEQUENCE [LARGE SCALE GENOMIC DNA]</scope>
    <source>
        <strain evidence="3">cv. GZQX0401</strain>
        <tissue evidence="2">Young leaves</tissue>
    </source>
</reference>
<sequence>MGKQQKRKSNVSNFLPKTSNFLSPPPSPVRPNTPKRLSSPSPRISLIPKEIRRRARSLSFDAREPTSPKVSCMGQVKNKNKKKTKDSAKIPENMLFLCSCRGAIVKIFKGKQQNEESNNVFDKGPPVLDTFEMKAHEGASTVGSNCLKDEKSGDEERDGEVSVEPRKQVNLWRKRALSPPRPLRV</sequence>
<accession>A0A067L5N4</accession>
<feature type="compositionally biased region" description="Low complexity" evidence="1">
    <location>
        <begin position="32"/>
        <end position="48"/>
    </location>
</feature>
<evidence type="ECO:0000313" key="2">
    <source>
        <dbReference type="EMBL" id="KDP43702.1"/>
    </source>
</evidence>
<dbReference type="PANTHER" id="PTHR34779:SF3">
    <property type="entry name" value="SYRINGOLIDE-INDUCED PROTEIN 14-1-1"/>
    <property type="match status" value="1"/>
</dbReference>
<gene>
    <name evidence="2" type="ORF">JCGZ_22329</name>
</gene>
<evidence type="ECO:0000313" key="3">
    <source>
        <dbReference type="Proteomes" id="UP000027138"/>
    </source>
</evidence>
<dbReference type="PANTHER" id="PTHR34779">
    <property type="entry name" value="OS09G0542900 PROTEIN"/>
    <property type="match status" value="1"/>
</dbReference>
<dbReference type="STRING" id="180498.A0A067L5N4"/>
<dbReference type="AlphaFoldDB" id="A0A067L5N4"/>
<protein>
    <submittedName>
        <fullName evidence="2">Uncharacterized protein</fullName>
    </submittedName>
</protein>
<keyword evidence="3" id="KW-1185">Reference proteome</keyword>
<dbReference type="KEGG" id="jcu:105628596"/>